<feature type="chain" id="PRO_5021855831" description="Outer membrane protein with beta-barrel domain" evidence="1">
    <location>
        <begin position="19"/>
        <end position="187"/>
    </location>
</feature>
<gene>
    <name evidence="2" type="ORF">IQ13_2680</name>
</gene>
<dbReference type="EMBL" id="VLLE01000004">
    <property type="protein sequence ID" value="TWI81661.1"/>
    <property type="molecule type" value="Genomic_DNA"/>
</dbReference>
<evidence type="ECO:0000313" key="2">
    <source>
        <dbReference type="EMBL" id="TWI81661.1"/>
    </source>
</evidence>
<dbReference type="AlphaFoldDB" id="A0A562SK71"/>
<dbReference type="RefSeq" id="WP_199758254.1">
    <property type="nucleotide sequence ID" value="NZ_VLLE01000004.1"/>
</dbReference>
<reference evidence="2 3" key="1">
    <citation type="journal article" date="2015" name="Stand. Genomic Sci.">
        <title>Genomic Encyclopedia of Bacterial and Archaeal Type Strains, Phase III: the genomes of soil and plant-associated and newly described type strains.</title>
        <authorList>
            <person name="Whitman W.B."/>
            <person name="Woyke T."/>
            <person name="Klenk H.P."/>
            <person name="Zhou Y."/>
            <person name="Lilburn T.G."/>
            <person name="Beck B.J."/>
            <person name="De Vos P."/>
            <person name="Vandamme P."/>
            <person name="Eisen J.A."/>
            <person name="Garrity G."/>
            <person name="Hugenholtz P."/>
            <person name="Kyrpides N.C."/>
        </authorList>
    </citation>
    <scope>NUCLEOTIDE SEQUENCE [LARGE SCALE GENOMIC DNA]</scope>
    <source>
        <strain evidence="2 3">CGMCC 1.7271</strain>
    </source>
</reference>
<organism evidence="2 3">
    <name type="scientific">Lacibacter cauensis</name>
    <dbReference type="NCBI Taxonomy" id="510947"/>
    <lineage>
        <taxon>Bacteria</taxon>
        <taxon>Pseudomonadati</taxon>
        <taxon>Bacteroidota</taxon>
        <taxon>Chitinophagia</taxon>
        <taxon>Chitinophagales</taxon>
        <taxon>Chitinophagaceae</taxon>
        <taxon>Lacibacter</taxon>
    </lineage>
</organism>
<feature type="signal peptide" evidence="1">
    <location>
        <begin position="1"/>
        <end position="18"/>
    </location>
</feature>
<comment type="caution">
    <text evidence="2">The sequence shown here is derived from an EMBL/GenBank/DDBJ whole genome shotgun (WGS) entry which is preliminary data.</text>
</comment>
<protein>
    <recommendedName>
        <fullName evidence="4">Outer membrane protein with beta-barrel domain</fullName>
    </recommendedName>
</protein>
<accession>A0A562SK71</accession>
<evidence type="ECO:0008006" key="4">
    <source>
        <dbReference type="Google" id="ProtNLM"/>
    </source>
</evidence>
<keyword evidence="3" id="KW-1185">Reference proteome</keyword>
<name>A0A562SK71_9BACT</name>
<evidence type="ECO:0000256" key="1">
    <source>
        <dbReference type="SAM" id="SignalP"/>
    </source>
</evidence>
<keyword evidence="1" id="KW-0732">Signal</keyword>
<evidence type="ECO:0000313" key="3">
    <source>
        <dbReference type="Proteomes" id="UP000316167"/>
    </source>
</evidence>
<proteinExistence type="predicted"/>
<dbReference type="Proteomes" id="UP000316167">
    <property type="component" value="Unassembled WGS sequence"/>
</dbReference>
<sequence length="187" mass="20255">MKRFILIMLLSPAVLLHAQTKSNSQKPVRFLLGAALEFGGDNLAEIYFTDGSTQTMNAGQGGTLFAGGQFRLTKNEKLFLRGSIGIKYLTTKADNAHIRLTRIPLALSVNYLPVKKLRLATGIVTHQAINLKFDGVGQDAKFTSVPGLQFEAGYGVFALSYTAMTYKDANNASYRANAIGLTISGVF</sequence>